<keyword evidence="16" id="KW-1185">Reference proteome</keyword>
<dbReference type="GO" id="GO:0006665">
    <property type="term" value="P:sphingolipid metabolic process"/>
    <property type="evidence" value="ECO:0007669"/>
    <property type="project" value="UniProtKB-KW"/>
</dbReference>
<dbReference type="EMBL" id="CM032181">
    <property type="protein sequence ID" value="KAG7099691.1"/>
    <property type="molecule type" value="Genomic_DNA"/>
</dbReference>
<evidence type="ECO:0000256" key="3">
    <source>
        <dbReference type="ARBA" id="ARBA00004991"/>
    </source>
</evidence>
<evidence type="ECO:0000256" key="11">
    <source>
        <dbReference type="ARBA" id="ARBA00023098"/>
    </source>
</evidence>
<keyword evidence="6" id="KW-0479">Metal-binding</keyword>
<dbReference type="GO" id="GO:0016020">
    <property type="term" value="C:membrane"/>
    <property type="evidence" value="ECO:0007669"/>
    <property type="project" value="UniProtKB-SubCell"/>
</dbReference>
<proteinExistence type="inferred from homology"/>
<evidence type="ECO:0000256" key="9">
    <source>
        <dbReference type="ARBA" id="ARBA00022919"/>
    </source>
</evidence>
<comment type="similarity">
    <text evidence="4">Belongs to the neutral sphingomyelinase family.</text>
</comment>
<dbReference type="Gene3D" id="3.60.10.10">
    <property type="entry name" value="Endonuclease/exonuclease/phosphatase"/>
    <property type="match status" value="1"/>
</dbReference>
<dbReference type="KEGG" id="more:E1B28_001513"/>
<evidence type="ECO:0000256" key="12">
    <source>
        <dbReference type="ARBA" id="ARBA00023136"/>
    </source>
</evidence>
<feature type="transmembrane region" description="Helical" evidence="13">
    <location>
        <begin position="345"/>
        <end position="367"/>
    </location>
</feature>
<keyword evidence="12 13" id="KW-0472">Membrane</keyword>
<dbReference type="GO" id="GO:0004767">
    <property type="term" value="F:sphingomyelin phosphodiesterase activity"/>
    <property type="evidence" value="ECO:0007669"/>
    <property type="project" value="InterPro"/>
</dbReference>
<dbReference type="Proteomes" id="UP001049176">
    <property type="component" value="Chromosome 1"/>
</dbReference>
<comment type="pathway">
    <text evidence="2">Lipid metabolism; sphingolipid metabolism.</text>
</comment>
<keyword evidence="8" id="KW-0460">Magnesium</keyword>
<dbReference type="InterPro" id="IPR036691">
    <property type="entry name" value="Endo/exonu/phosph_ase_sf"/>
</dbReference>
<comment type="pathway">
    <text evidence="3">Sphingolipid metabolism.</text>
</comment>
<reference evidence="15" key="1">
    <citation type="journal article" date="2021" name="Genome Biol. Evol.">
        <title>The assembled and annotated genome of the fairy-ring fungus Marasmius oreades.</title>
        <authorList>
            <person name="Hiltunen M."/>
            <person name="Ament-Velasquez S.L."/>
            <person name="Johannesson H."/>
        </authorList>
    </citation>
    <scope>NUCLEOTIDE SEQUENCE</scope>
    <source>
        <strain evidence="15">03SP1</strain>
    </source>
</reference>
<evidence type="ECO:0000256" key="7">
    <source>
        <dbReference type="ARBA" id="ARBA00022801"/>
    </source>
</evidence>
<evidence type="ECO:0000313" key="15">
    <source>
        <dbReference type="EMBL" id="KAG7099691.1"/>
    </source>
</evidence>
<keyword evidence="10 13" id="KW-1133">Transmembrane helix</keyword>
<dbReference type="SUPFAM" id="SSF56219">
    <property type="entry name" value="DNase I-like"/>
    <property type="match status" value="1"/>
</dbReference>
<keyword evidence="9" id="KW-0746">Sphingolipid metabolism</keyword>
<evidence type="ECO:0000256" key="2">
    <source>
        <dbReference type="ARBA" id="ARBA00004760"/>
    </source>
</evidence>
<dbReference type="OrthoDB" id="387657at2759"/>
<dbReference type="PANTHER" id="PTHR16320:SF24">
    <property type="entry name" value="PHOSPHODIESTERASE, PUTATIVE-RELATED"/>
    <property type="match status" value="1"/>
</dbReference>
<evidence type="ECO:0000313" key="16">
    <source>
        <dbReference type="Proteomes" id="UP001049176"/>
    </source>
</evidence>
<name>A0A9P7V3N6_9AGAR</name>
<evidence type="ECO:0000259" key="14">
    <source>
        <dbReference type="Pfam" id="PF03372"/>
    </source>
</evidence>
<comment type="subcellular location">
    <subcellularLocation>
        <location evidence="1">Membrane</location>
        <topology evidence="1">Multi-pass membrane protein</topology>
    </subcellularLocation>
</comment>
<dbReference type="AlphaFoldDB" id="A0A9P7V3N6"/>
<dbReference type="PANTHER" id="PTHR16320">
    <property type="entry name" value="SPHINGOMYELINASE FAMILY MEMBER"/>
    <property type="match status" value="1"/>
</dbReference>
<evidence type="ECO:0000256" key="6">
    <source>
        <dbReference type="ARBA" id="ARBA00022723"/>
    </source>
</evidence>
<protein>
    <recommendedName>
        <fullName evidence="14">Endonuclease/exonuclease/phosphatase domain-containing protein</fullName>
    </recommendedName>
</protein>
<organism evidence="15 16">
    <name type="scientific">Marasmius oreades</name>
    <name type="common">fairy-ring Marasmius</name>
    <dbReference type="NCBI Taxonomy" id="181124"/>
    <lineage>
        <taxon>Eukaryota</taxon>
        <taxon>Fungi</taxon>
        <taxon>Dikarya</taxon>
        <taxon>Basidiomycota</taxon>
        <taxon>Agaricomycotina</taxon>
        <taxon>Agaricomycetes</taxon>
        <taxon>Agaricomycetidae</taxon>
        <taxon>Agaricales</taxon>
        <taxon>Marasmiineae</taxon>
        <taxon>Marasmiaceae</taxon>
        <taxon>Marasmius</taxon>
    </lineage>
</organism>
<dbReference type="Pfam" id="PF03372">
    <property type="entry name" value="Exo_endo_phos"/>
    <property type="match status" value="1"/>
</dbReference>
<accession>A0A9P7V3N6</accession>
<evidence type="ECO:0000256" key="1">
    <source>
        <dbReference type="ARBA" id="ARBA00004141"/>
    </source>
</evidence>
<dbReference type="InterPro" id="IPR038772">
    <property type="entry name" value="Sph/SMPD2-like"/>
</dbReference>
<evidence type="ECO:0000256" key="10">
    <source>
        <dbReference type="ARBA" id="ARBA00022989"/>
    </source>
</evidence>
<keyword evidence="7" id="KW-0378">Hydrolase</keyword>
<sequence length="427" mass="47821">MSESKITVLTQNCWGLKYVSKLRRERVEALSVELASSDEYDIINLQEIWVFADYEHIRDSVSKRLPYSKFFYSGALGAGLAILSRFPIVGSTCNPYSLNGLPIDVTGGDWFVGKAAASVVIDHPILGEVQVFNTHFYAKGGDTYAHRLVNAWEFSKLVKQASQMGRYVIAAGDFNSTPTDLVTTIIREYTDLSDSWIVTHPSGNYSPNIRPEAQAAVDQYGVTADTPLNSWSVRFEQKRLDYVWYRNPSQKSKDKYPSLRCADCVVALRHQIPGKNYSFSDHFAVKSTLMIDQPPATFIDSAPADPSSGVWSEQHMDLSDASITEILQSLASCYRISKRRSQRELYTFVACILGLIAIAVGSAWFPFPWINSIFTIVTVAISWWGTTLLYEGFVFGNWECNALMNIIEELELHKKGLETQAQGGSPH</sequence>
<evidence type="ECO:0000256" key="4">
    <source>
        <dbReference type="ARBA" id="ARBA00006335"/>
    </source>
</evidence>
<dbReference type="RefSeq" id="XP_043016161.1">
    <property type="nucleotide sequence ID" value="XM_043147452.1"/>
</dbReference>
<evidence type="ECO:0000256" key="8">
    <source>
        <dbReference type="ARBA" id="ARBA00022842"/>
    </source>
</evidence>
<dbReference type="GeneID" id="66070589"/>
<dbReference type="GO" id="GO:0046872">
    <property type="term" value="F:metal ion binding"/>
    <property type="evidence" value="ECO:0007669"/>
    <property type="project" value="UniProtKB-KW"/>
</dbReference>
<evidence type="ECO:0000256" key="5">
    <source>
        <dbReference type="ARBA" id="ARBA00022692"/>
    </source>
</evidence>
<evidence type="ECO:0000256" key="13">
    <source>
        <dbReference type="SAM" id="Phobius"/>
    </source>
</evidence>
<gene>
    <name evidence="15" type="ORF">E1B28_001513</name>
</gene>
<dbReference type="InterPro" id="IPR005135">
    <property type="entry name" value="Endo/exonuclease/phosphatase"/>
</dbReference>
<keyword evidence="11" id="KW-0443">Lipid metabolism</keyword>
<comment type="caution">
    <text evidence="15">The sequence shown here is derived from an EMBL/GenBank/DDBJ whole genome shotgun (WGS) entry which is preliminary data.</text>
</comment>
<feature type="domain" description="Endonuclease/exonuclease/phosphatase" evidence="14">
    <location>
        <begin position="9"/>
        <end position="282"/>
    </location>
</feature>
<feature type="transmembrane region" description="Helical" evidence="13">
    <location>
        <begin position="373"/>
        <end position="395"/>
    </location>
</feature>
<keyword evidence="5 13" id="KW-0812">Transmembrane</keyword>